<feature type="transmembrane region" description="Helical" evidence="1">
    <location>
        <begin position="37"/>
        <end position="60"/>
    </location>
</feature>
<evidence type="ECO:0000313" key="3">
    <source>
        <dbReference type="Proteomes" id="UP001623290"/>
    </source>
</evidence>
<dbReference type="PANTHER" id="PTHR34821">
    <property type="entry name" value="INNER MEMBRANE PROTEIN YDCZ"/>
    <property type="match status" value="1"/>
</dbReference>
<name>A0ABZ1E1I5_9RHOB</name>
<feature type="transmembrane region" description="Helical" evidence="1">
    <location>
        <begin position="72"/>
        <end position="93"/>
    </location>
</feature>
<feature type="transmembrane region" description="Helical" evidence="1">
    <location>
        <begin position="133"/>
        <end position="153"/>
    </location>
</feature>
<dbReference type="PANTHER" id="PTHR34821:SF2">
    <property type="entry name" value="INNER MEMBRANE PROTEIN YDCZ"/>
    <property type="match status" value="1"/>
</dbReference>
<organism evidence="2 3">
    <name type="scientific">Thioclava litoralis</name>
    <dbReference type="NCBI Taxonomy" id="3076557"/>
    <lineage>
        <taxon>Bacteria</taxon>
        <taxon>Pseudomonadati</taxon>
        <taxon>Pseudomonadota</taxon>
        <taxon>Alphaproteobacteria</taxon>
        <taxon>Rhodobacterales</taxon>
        <taxon>Paracoccaceae</taxon>
        <taxon>Thioclava</taxon>
    </lineage>
</organism>
<evidence type="ECO:0000313" key="2">
    <source>
        <dbReference type="EMBL" id="WRY33809.1"/>
    </source>
</evidence>
<sequence length="156" mass="16512">MNSILYALMALAGGIGLSCQAAINSRLSAGIGGQPLVASFISFFIGALCLGAAALVLADWNAVTTTLAQQPWWRWLGGVIGAGFVFTSIFLAPKIGVTNVMFLFIIGQLAAGMVIDSFGLIQMPVRPTEWWKFAGLAIMLGGLTLFMFGGRFFPSE</sequence>
<reference evidence="2 3" key="1">
    <citation type="submission" date="2023-09" db="EMBL/GenBank/DDBJ databases">
        <title>Thioclava shenzhenensis sp. nov., a multidrug resistant bacteria-antagonizing species isolated from coastal seawater.</title>
        <authorList>
            <person name="Long M."/>
        </authorList>
    </citation>
    <scope>NUCLEOTIDE SEQUENCE [LARGE SCALE GENOMIC DNA]</scope>
    <source>
        <strain evidence="2 3">FTW29</strain>
    </source>
</reference>
<proteinExistence type="predicted"/>
<keyword evidence="3" id="KW-1185">Reference proteome</keyword>
<keyword evidence="1" id="KW-1133">Transmembrane helix</keyword>
<dbReference type="EMBL" id="CP135443">
    <property type="protein sequence ID" value="WRY33809.1"/>
    <property type="molecule type" value="Genomic_DNA"/>
</dbReference>
<protein>
    <submittedName>
        <fullName evidence="2">DMT family transporter</fullName>
    </submittedName>
</protein>
<evidence type="ECO:0000256" key="1">
    <source>
        <dbReference type="SAM" id="Phobius"/>
    </source>
</evidence>
<dbReference type="InterPro" id="IPR006750">
    <property type="entry name" value="YdcZ"/>
</dbReference>
<dbReference type="Pfam" id="PF04657">
    <property type="entry name" value="DMT_YdcZ"/>
    <property type="match status" value="1"/>
</dbReference>
<accession>A0ABZ1E1I5</accession>
<keyword evidence="1" id="KW-0472">Membrane</keyword>
<dbReference type="Proteomes" id="UP001623290">
    <property type="component" value="Chromosome"/>
</dbReference>
<gene>
    <name evidence="2" type="ORF">RPE78_00500</name>
</gene>
<keyword evidence="1" id="KW-0812">Transmembrane</keyword>
<dbReference type="RefSeq" id="WP_339107569.1">
    <property type="nucleotide sequence ID" value="NZ_CP135443.1"/>
</dbReference>
<feature type="transmembrane region" description="Helical" evidence="1">
    <location>
        <begin position="99"/>
        <end position="121"/>
    </location>
</feature>